<dbReference type="SUPFAM" id="SSF109854">
    <property type="entry name" value="DinB/YfiT-like putative metalloenzymes"/>
    <property type="match status" value="1"/>
</dbReference>
<dbReference type="Pfam" id="PF08020">
    <property type="entry name" value="DUF1706"/>
    <property type="match status" value="1"/>
</dbReference>
<protein>
    <submittedName>
        <fullName evidence="1">Uncharacterized protein</fullName>
    </submittedName>
</protein>
<proteinExistence type="predicted"/>
<reference evidence="1 2" key="1">
    <citation type="journal article" date="2016" name="Nat. Commun.">
        <title>Thousands of microbial genomes shed light on interconnected biogeochemical processes in an aquifer system.</title>
        <authorList>
            <person name="Anantharaman K."/>
            <person name="Brown C.T."/>
            <person name="Hug L.A."/>
            <person name="Sharon I."/>
            <person name="Castelle C.J."/>
            <person name="Probst A.J."/>
            <person name="Thomas B.C."/>
            <person name="Singh A."/>
            <person name="Wilkins M.J."/>
            <person name="Karaoz U."/>
            <person name="Brodie E.L."/>
            <person name="Williams K.H."/>
            <person name="Hubbard S.S."/>
            <person name="Banfield J.F."/>
        </authorList>
    </citation>
    <scope>NUCLEOTIDE SEQUENCE [LARGE SCALE GENOMIC DNA]</scope>
</reference>
<evidence type="ECO:0000313" key="2">
    <source>
        <dbReference type="Proteomes" id="UP000178372"/>
    </source>
</evidence>
<accession>A0A1F7GB61</accession>
<name>A0A1F7GB61_9BACT</name>
<sequence>MNKKEIIQQLKIAHEGLREILATVSPEIADSALITPKGWTVKDILSHLIDWNVQFLQDFKNILSDSWEEINNDTFNQASYEKRKDLPYHQVYAEWELSIEPVIELLQSLTSEEWHHVCKGATWHNGTLVTIPSLFEYTYKGEPHELGHGKEIRKAL</sequence>
<gene>
    <name evidence="1" type="ORF">A2690_01730</name>
</gene>
<dbReference type="EMBL" id="MFZF01000020">
    <property type="protein sequence ID" value="OGK16138.1"/>
    <property type="molecule type" value="Genomic_DNA"/>
</dbReference>
<dbReference type="Gene3D" id="1.20.120.450">
    <property type="entry name" value="dinb family like domain"/>
    <property type="match status" value="1"/>
</dbReference>
<dbReference type="InterPro" id="IPR012550">
    <property type="entry name" value="DUF1706"/>
</dbReference>
<evidence type="ECO:0000313" key="1">
    <source>
        <dbReference type="EMBL" id="OGK16138.1"/>
    </source>
</evidence>
<dbReference type="AlphaFoldDB" id="A0A1F7GB61"/>
<dbReference type="InterPro" id="IPR034660">
    <property type="entry name" value="DinB/YfiT-like"/>
</dbReference>
<dbReference type="Proteomes" id="UP000178372">
    <property type="component" value="Unassembled WGS sequence"/>
</dbReference>
<comment type="caution">
    <text evidence="1">The sequence shown here is derived from an EMBL/GenBank/DDBJ whole genome shotgun (WGS) entry which is preliminary data.</text>
</comment>
<organism evidence="1 2">
    <name type="scientific">Candidatus Roizmanbacteria bacterium RIFCSPHIGHO2_01_FULL_39_12b</name>
    <dbReference type="NCBI Taxonomy" id="1802030"/>
    <lineage>
        <taxon>Bacteria</taxon>
        <taxon>Candidatus Roizmaniibacteriota</taxon>
    </lineage>
</organism>